<dbReference type="GO" id="GO:0008270">
    <property type="term" value="F:zinc ion binding"/>
    <property type="evidence" value="ECO:0007669"/>
    <property type="project" value="InterPro"/>
</dbReference>
<feature type="domain" description="Peptidase M14" evidence="4">
    <location>
        <begin position="112"/>
        <end position="245"/>
    </location>
</feature>
<dbReference type="InterPro" id="IPR000834">
    <property type="entry name" value="Peptidase_M14"/>
</dbReference>
<keyword evidence="3" id="KW-0732">Signal</keyword>
<accession>A0A933SDI9</accession>
<evidence type="ECO:0000256" key="3">
    <source>
        <dbReference type="SAM" id="SignalP"/>
    </source>
</evidence>
<dbReference type="AlphaFoldDB" id="A0A933SDI9"/>
<comment type="caution">
    <text evidence="5">The sequence shown here is derived from an EMBL/GenBank/DDBJ whole genome shotgun (WGS) entry which is preliminary data.</text>
</comment>
<dbReference type="EMBL" id="JACRIW010000099">
    <property type="protein sequence ID" value="MBI5170582.1"/>
    <property type="molecule type" value="Genomic_DNA"/>
</dbReference>
<organism evidence="5 6">
    <name type="scientific">Eiseniibacteriota bacterium</name>
    <dbReference type="NCBI Taxonomy" id="2212470"/>
    <lineage>
        <taxon>Bacteria</taxon>
        <taxon>Candidatus Eiseniibacteriota</taxon>
    </lineage>
</organism>
<comment type="cofactor">
    <cofactor evidence="1">
        <name>Zn(2+)</name>
        <dbReference type="ChEBI" id="CHEBI:29105"/>
    </cofactor>
</comment>
<dbReference type="Gene3D" id="3.40.630.10">
    <property type="entry name" value="Zn peptidases"/>
    <property type="match status" value="1"/>
</dbReference>
<evidence type="ECO:0000313" key="5">
    <source>
        <dbReference type="EMBL" id="MBI5170582.1"/>
    </source>
</evidence>
<evidence type="ECO:0000259" key="4">
    <source>
        <dbReference type="Pfam" id="PF00246"/>
    </source>
</evidence>
<evidence type="ECO:0000256" key="2">
    <source>
        <dbReference type="ARBA" id="ARBA00005988"/>
    </source>
</evidence>
<evidence type="ECO:0000256" key="1">
    <source>
        <dbReference type="ARBA" id="ARBA00001947"/>
    </source>
</evidence>
<dbReference type="GO" id="GO:0004181">
    <property type="term" value="F:metallocarboxypeptidase activity"/>
    <property type="evidence" value="ECO:0007669"/>
    <property type="project" value="InterPro"/>
</dbReference>
<dbReference type="PANTHER" id="PTHR11705">
    <property type="entry name" value="PROTEASE FAMILY M14 CARBOXYPEPTIDASE A,B"/>
    <property type="match status" value="1"/>
</dbReference>
<dbReference type="GO" id="GO:0006508">
    <property type="term" value="P:proteolysis"/>
    <property type="evidence" value="ECO:0007669"/>
    <property type="project" value="InterPro"/>
</dbReference>
<dbReference type="SUPFAM" id="SSF53187">
    <property type="entry name" value="Zn-dependent exopeptidases"/>
    <property type="match status" value="1"/>
</dbReference>
<dbReference type="Proteomes" id="UP000696931">
    <property type="component" value="Unassembled WGS sequence"/>
</dbReference>
<comment type="similarity">
    <text evidence="2">Belongs to the peptidase M14 family.</text>
</comment>
<proteinExistence type="inferred from homology"/>
<name>A0A933SDI9_UNCEI</name>
<evidence type="ECO:0000313" key="6">
    <source>
        <dbReference type="Proteomes" id="UP000696931"/>
    </source>
</evidence>
<dbReference type="PANTHER" id="PTHR11705:SF145">
    <property type="entry name" value="PEPTIDASE M14 CARBOXYPEPTIDASE A DOMAIN-CONTAINING PROTEIN"/>
    <property type="match status" value="1"/>
</dbReference>
<dbReference type="CDD" id="cd06241">
    <property type="entry name" value="M14-like"/>
    <property type="match status" value="1"/>
</dbReference>
<dbReference type="Pfam" id="PF00246">
    <property type="entry name" value="Peptidase_M14"/>
    <property type="match status" value="1"/>
</dbReference>
<reference evidence="5" key="1">
    <citation type="submission" date="2020-07" db="EMBL/GenBank/DDBJ databases">
        <title>Huge and variable diversity of episymbiotic CPR bacteria and DPANN archaea in groundwater ecosystems.</title>
        <authorList>
            <person name="He C.Y."/>
            <person name="Keren R."/>
            <person name="Whittaker M."/>
            <person name="Farag I.F."/>
            <person name="Doudna J."/>
            <person name="Cate J.H.D."/>
            <person name="Banfield J.F."/>
        </authorList>
    </citation>
    <scope>NUCLEOTIDE SEQUENCE</scope>
    <source>
        <strain evidence="5">NC_groundwater_1813_Pr3_B-0.1um_71_17</strain>
    </source>
</reference>
<dbReference type="GO" id="GO:0005615">
    <property type="term" value="C:extracellular space"/>
    <property type="evidence" value="ECO:0007669"/>
    <property type="project" value="TreeGrafter"/>
</dbReference>
<sequence length="674" mass="74944">MTTTALFRRATALAALAALALTCSATFAFAQAALPGGARPDSVRRYEPGRALADSARRPADMPPRPAARLRDVAPAQAPAGPAIPAELPGFWRTRAERTLWKQTADYDETMRYCKQLEAGSRWVKMITFGKSGQGRDLVMLVVSKDRAFTPEAARATGKPVVLIQNGIHSGEIEGKDASLALVRDMAVLRSRQNLIDSCIVLVVPIFSVDAHERRSKFNRLNQNGPEEMGWRVNPTGLNINRDYVKAETPEMRALLTNVYTKWWPELLVDDHTTDGADYQHDVTYGLQQGPQVPEPIARWYAEAFEGRVVPALAAMGHLPAPYLNFRGPRPSSGIDMGATPPRFSTGYPPLHARASVLVETHMLKPYGDRVKATYDLLVALLDEIRVRPRALTGAVRAAEASVIARARETNPARRTVVLAGRTTDKGVPFAYRGKVTTWETSDITGAPVARYGAAPWDTTIMLYREVVPTLTVQQPAGYLVPQEWTRAIDALDVHGIRYRRLVRAWRDSVEMLRVTEWSQAPELFEGHRMTRVAAVKPERQLRSFRPGDVWVPLDQPSAALAVNLFEPQAPDGLMAWNAFDTIFPKKEYGEDYVMEPIAKQMLAKDPKLAKEFADRLAVDSTFAKSPWARTDFFYRRSPWADPEQDLHPIARALRVVPESMFAPAPPPTMPGGR</sequence>
<gene>
    <name evidence="5" type="ORF">HZA61_13925</name>
</gene>
<protein>
    <submittedName>
        <fullName evidence="5">Peptidase M14</fullName>
    </submittedName>
</protein>
<feature type="chain" id="PRO_5037046884" evidence="3">
    <location>
        <begin position="31"/>
        <end position="674"/>
    </location>
</feature>
<feature type="signal peptide" evidence="3">
    <location>
        <begin position="1"/>
        <end position="30"/>
    </location>
</feature>